<feature type="region of interest" description="Disordered" evidence="2">
    <location>
        <begin position="539"/>
        <end position="570"/>
    </location>
</feature>
<dbReference type="InterPro" id="IPR004170">
    <property type="entry name" value="WWE_dom"/>
</dbReference>
<dbReference type="PROSITE" id="PS51043">
    <property type="entry name" value="DDHD"/>
    <property type="match status" value="1"/>
</dbReference>
<evidence type="ECO:0000256" key="2">
    <source>
        <dbReference type="SAM" id="MobiDB-lite"/>
    </source>
</evidence>
<comment type="similarity">
    <text evidence="1">Belongs to the PA-PLA1 family.</text>
</comment>
<dbReference type="PANTHER" id="PTHR23509">
    <property type="entry name" value="PA-PL1 PHOSPHOLIPASE FAMILY"/>
    <property type="match status" value="1"/>
</dbReference>
<organism evidence="3">
    <name type="scientific">Cyprideis torosa</name>
    <dbReference type="NCBI Taxonomy" id="163714"/>
    <lineage>
        <taxon>Eukaryota</taxon>
        <taxon>Metazoa</taxon>
        <taxon>Ecdysozoa</taxon>
        <taxon>Arthropoda</taxon>
        <taxon>Crustacea</taxon>
        <taxon>Oligostraca</taxon>
        <taxon>Ostracoda</taxon>
        <taxon>Podocopa</taxon>
        <taxon>Podocopida</taxon>
        <taxon>Cytherocopina</taxon>
        <taxon>Cytheroidea</taxon>
        <taxon>Cytherideidae</taxon>
        <taxon>Cyprideis</taxon>
    </lineage>
</organism>
<dbReference type="InterPro" id="IPR057825">
    <property type="entry name" value="WWE_SEC23-DDH2"/>
</dbReference>
<dbReference type="InterPro" id="IPR004177">
    <property type="entry name" value="DDHD_dom"/>
</dbReference>
<name>A0A7R8ZKC0_9CRUS</name>
<gene>
    <name evidence="3" type="ORF">CTOB1V02_LOCUS4998</name>
</gene>
<dbReference type="OrthoDB" id="69269at2759"/>
<dbReference type="SMART" id="SM01127">
    <property type="entry name" value="DDHD"/>
    <property type="match status" value="1"/>
</dbReference>
<evidence type="ECO:0000313" key="3">
    <source>
        <dbReference type="EMBL" id="CAD7227089.1"/>
    </source>
</evidence>
<dbReference type="PANTHER" id="PTHR23509:SF10">
    <property type="entry name" value="LD21067P"/>
    <property type="match status" value="1"/>
</dbReference>
<dbReference type="GO" id="GO:0046872">
    <property type="term" value="F:metal ion binding"/>
    <property type="evidence" value="ECO:0007669"/>
    <property type="project" value="InterPro"/>
</dbReference>
<dbReference type="EMBL" id="OB661029">
    <property type="protein sequence ID" value="CAD7227089.1"/>
    <property type="molecule type" value="Genomic_DNA"/>
</dbReference>
<dbReference type="SUPFAM" id="SSF117839">
    <property type="entry name" value="WWE domain"/>
    <property type="match status" value="1"/>
</dbReference>
<protein>
    <submittedName>
        <fullName evidence="3">Uncharacterized protein</fullName>
    </submittedName>
</protein>
<dbReference type="GO" id="GO:0030134">
    <property type="term" value="C:COPII-coated ER to Golgi transport vesicle"/>
    <property type="evidence" value="ECO:0007669"/>
    <property type="project" value="TreeGrafter"/>
</dbReference>
<proteinExistence type="inferred from homology"/>
<accession>A0A7R8ZKC0</accession>
<sequence length="705" mass="79381">MACSKNRVLSSREPDEVHPHWFFEKTEKNNRKVWRPFSLLDSVRLEAAFLNGDPPVVATCGTRYDVDVQEKVRKAVYWNEDPSPVRRSIWFYKTGSGQTWSPYDEPMQETLEREYRHAVERNLWPKKLDFGDGEMVVMHSSEVIAHFPPLSKATLAATVAEATPWTVRRGADDVDIDDGESDNIDHLIFFVHGIGPVCDFRMRDIVECVNDMREMGRQLLSTHFSNAAKEGKVGRIEMIPISWYSALHLGVDESDGADEKMKRITLPSVPLMRTMLNETLLDILYYTSPKYCQRIIDRVGSEMNRCYSLFLERHPDFTGSIAIAGHSLGSLISFDILNHQTPSEVSVREAVFLSCLRSHGMMGLREWLRERGISDTRSMVLIRDCDLSDFDDKTRQKLLDMASAQEGTAKEEYTSSGNIGTGAPNITYPALSFAPSIFFALGSPTSMFLMLRDMDHLGRDFRLPTCPSVFNVFHPFDPIAYRYETLLDPEMHGFSPVLIPHHKGRKRLHLELKETMSRVSTDLRNKVVDSLKNTWGTLYSLTGTSPPPQTATPLSPQRSTDSNVSSAEQATTSLEAGLDLEAVQKDDEIQRQQLLESGAMLRLNNGRRVDHVLQETPLESFNEYLFALSAHVCYWDSEDTLLFMMKEMYALNSIKPDSDSSRQPASTAGDAAEETPARDNAAGMMGNVELTPSATPTSVFDSGIS</sequence>
<feature type="region of interest" description="Disordered" evidence="2">
    <location>
        <begin position="654"/>
        <end position="705"/>
    </location>
</feature>
<dbReference type="InterPro" id="IPR037197">
    <property type="entry name" value="WWE_dom_sf"/>
</dbReference>
<feature type="compositionally biased region" description="Polar residues" evidence="2">
    <location>
        <begin position="690"/>
        <end position="705"/>
    </location>
</feature>
<dbReference type="Pfam" id="PF02825">
    <property type="entry name" value="WWE"/>
    <property type="match status" value="1"/>
</dbReference>
<reference evidence="3" key="1">
    <citation type="submission" date="2020-11" db="EMBL/GenBank/DDBJ databases">
        <authorList>
            <person name="Tran Van P."/>
        </authorList>
    </citation>
    <scope>NUCLEOTIDE SEQUENCE</scope>
</reference>
<evidence type="ECO:0000256" key="1">
    <source>
        <dbReference type="ARBA" id="ARBA00038464"/>
    </source>
</evidence>
<dbReference type="AlphaFoldDB" id="A0A7R8ZKC0"/>
<dbReference type="PROSITE" id="PS50918">
    <property type="entry name" value="WWE"/>
    <property type="match status" value="1"/>
</dbReference>
<dbReference type="GO" id="GO:0004620">
    <property type="term" value="F:phospholipase activity"/>
    <property type="evidence" value="ECO:0007669"/>
    <property type="project" value="TreeGrafter"/>
</dbReference>
<feature type="compositionally biased region" description="Polar residues" evidence="2">
    <location>
        <begin position="551"/>
        <end position="570"/>
    </location>
</feature>
<dbReference type="InterPro" id="IPR058055">
    <property type="entry name" value="PA-PLA1"/>
</dbReference>
<dbReference type="Pfam" id="PF02862">
    <property type="entry name" value="DDHD"/>
    <property type="match status" value="1"/>
</dbReference>
<dbReference type="Pfam" id="PF23464">
    <property type="entry name" value="WWE_3"/>
    <property type="match status" value="1"/>
</dbReference>